<evidence type="ECO:0000256" key="2">
    <source>
        <dbReference type="ARBA" id="ARBA00022664"/>
    </source>
</evidence>
<feature type="domain" description="RRM" evidence="8">
    <location>
        <begin position="360"/>
        <end position="445"/>
    </location>
</feature>
<keyword evidence="5" id="KW-0508">mRNA splicing</keyword>
<dbReference type="InterPro" id="IPR034393">
    <property type="entry name" value="TatSF1-like"/>
</dbReference>
<keyword evidence="4 6" id="KW-0694">RNA-binding</keyword>
<keyword evidence="3" id="KW-0677">Repeat</keyword>
<dbReference type="InterPro" id="IPR035979">
    <property type="entry name" value="RBD_domain_sf"/>
</dbReference>
<dbReference type="EMBL" id="CACSLK010012206">
    <property type="protein sequence ID" value="CAA0814520.1"/>
    <property type="molecule type" value="Genomic_DNA"/>
</dbReference>
<sequence>MSSQPQISEASTSVGWYILGLDQQLIGPYTTSELQEHYSSGYLTQNTLVWSEGCSDWQPLFSVPGLSINAQQEIAPDLVPDTSKEEDEFKKWQREVTEAEAEAEAEVKVNVDNERPTTPPEGEEEFTDDDGTTYKWDRTLKAWVPQEDIPPKDEYAPEDMTFVQEEEVFPTMNTDELTVKKEVKDAVEADKEKPNNKRKLPDNSDDKKGADKKEANKPPDSWFELKVNTHVYVTGLPEDVTSEEIVEVFSKCGIIKEDPETKRPRVKIYVDKKTGRKKGDALVTYLKQASVPLAIQILDGAPLRPDGMIPMTVSEAKFEQKGDKFVSKQVDKNKKRKHQKVEQKMLGWGGRDDAKVSIPATVILRYMFTPADLRADENLRSELEEDVRDECGKLGPLDSVKVCENNPQGVVLVKYKDSKDAHKCIELMNGRWFGGKQIQASIDDGSVNHALIRDLDEETDRLEKFGAELEAD</sequence>
<evidence type="ECO:0000259" key="8">
    <source>
        <dbReference type="PROSITE" id="PS50102"/>
    </source>
</evidence>
<reference evidence="9" key="1">
    <citation type="submission" date="2019-12" db="EMBL/GenBank/DDBJ databases">
        <authorList>
            <person name="Scholes J."/>
        </authorList>
    </citation>
    <scope>NUCLEOTIDE SEQUENCE</scope>
</reference>
<dbReference type="GO" id="GO:0003723">
    <property type="term" value="F:RNA binding"/>
    <property type="evidence" value="ECO:0007669"/>
    <property type="project" value="UniProtKB-UniRule"/>
</dbReference>
<dbReference type="SMART" id="SM00360">
    <property type="entry name" value="RRM"/>
    <property type="match status" value="2"/>
</dbReference>
<dbReference type="Proteomes" id="UP001153555">
    <property type="component" value="Unassembled WGS sequence"/>
</dbReference>
<evidence type="ECO:0000256" key="7">
    <source>
        <dbReference type="SAM" id="MobiDB-lite"/>
    </source>
</evidence>
<feature type="compositionally biased region" description="Basic and acidic residues" evidence="7">
    <location>
        <begin position="105"/>
        <end position="115"/>
    </location>
</feature>
<dbReference type="PROSITE" id="PS50102">
    <property type="entry name" value="RRM"/>
    <property type="match status" value="2"/>
</dbReference>
<proteinExistence type="inferred from homology"/>
<protein>
    <submittedName>
        <fullName evidence="9">RNA binding (RRM/RBD/RNP motifs) family protein</fullName>
    </submittedName>
</protein>
<feature type="region of interest" description="Disordered" evidence="7">
    <location>
        <begin position="167"/>
        <end position="220"/>
    </location>
</feature>
<dbReference type="CDD" id="cd12281">
    <property type="entry name" value="RRM1_TatSF1_like"/>
    <property type="match status" value="1"/>
</dbReference>
<organism evidence="9 10">
    <name type="scientific">Striga hermonthica</name>
    <name type="common">Purple witchweed</name>
    <name type="synonym">Buchnera hermonthica</name>
    <dbReference type="NCBI Taxonomy" id="68872"/>
    <lineage>
        <taxon>Eukaryota</taxon>
        <taxon>Viridiplantae</taxon>
        <taxon>Streptophyta</taxon>
        <taxon>Embryophyta</taxon>
        <taxon>Tracheophyta</taxon>
        <taxon>Spermatophyta</taxon>
        <taxon>Magnoliopsida</taxon>
        <taxon>eudicotyledons</taxon>
        <taxon>Gunneridae</taxon>
        <taxon>Pentapetalae</taxon>
        <taxon>asterids</taxon>
        <taxon>lamiids</taxon>
        <taxon>Lamiales</taxon>
        <taxon>Orobanchaceae</taxon>
        <taxon>Buchnereae</taxon>
        <taxon>Striga</taxon>
    </lineage>
</organism>
<dbReference type="InterPro" id="IPR012677">
    <property type="entry name" value="Nucleotide-bd_a/b_plait_sf"/>
</dbReference>
<keyword evidence="2" id="KW-0507">mRNA processing</keyword>
<dbReference type="InterPro" id="IPR000504">
    <property type="entry name" value="RRM_dom"/>
</dbReference>
<comment type="similarity">
    <text evidence="1">Belongs to the HTATSF1 family.</text>
</comment>
<dbReference type="SMART" id="SM00361">
    <property type="entry name" value="RRM_1"/>
    <property type="match status" value="1"/>
</dbReference>
<dbReference type="InterPro" id="IPR034392">
    <property type="entry name" value="TatSF1-like_RRM1"/>
</dbReference>
<dbReference type="FunFam" id="3.30.70.330:FF:000105">
    <property type="entry name" value="HIV Tat-specific factor 1 homolog"/>
    <property type="match status" value="1"/>
</dbReference>
<dbReference type="GO" id="GO:0005684">
    <property type="term" value="C:U2-type spliceosomal complex"/>
    <property type="evidence" value="ECO:0007669"/>
    <property type="project" value="TreeGrafter"/>
</dbReference>
<gene>
    <name evidence="9" type="ORF">SHERM_14808</name>
</gene>
<dbReference type="SUPFAM" id="SSF55277">
    <property type="entry name" value="GYF domain"/>
    <property type="match status" value="1"/>
</dbReference>
<dbReference type="CDD" id="cd12285">
    <property type="entry name" value="RRM3_RBM39_like"/>
    <property type="match status" value="1"/>
</dbReference>
<dbReference type="FunFam" id="3.30.70.330:FF:000329">
    <property type="entry name" value="splicing factor U2AF-associated protein 2"/>
    <property type="match status" value="1"/>
</dbReference>
<feature type="compositionally biased region" description="Acidic residues" evidence="7">
    <location>
        <begin position="121"/>
        <end position="131"/>
    </location>
</feature>
<evidence type="ECO:0000256" key="5">
    <source>
        <dbReference type="ARBA" id="ARBA00023187"/>
    </source>
</evidence>
<evidence type="ECO:0000313" key="9">
    <source>
        <dbReference type="EMBL" id="CAA0814520.1"/>
    </source>
</evidence>
<feature type="domain" description="RRM" evidence="8">
    <location>
        <begin position="229"/>
        <end position="318"/>
    </location>
</feature>
<dbReference type="PANTHER" id="PTHR15608:SF0">
    <property type="entry name" value="HIV TAT-SPECIFIC FACTOR 1"/>
    <property type="match status" value="1"/>
</dbReference>
<dbReference type="Pfam" id="PF00076">
    <property type="entry name" value="RRM_1"/>
    <property type="match status" value="2"/>
</dbReference>
<evidence type="ECO:0000256" key="4">
    <source>
        <dbReference type="ARBA" id="ARBA00022884"/>
    </source>
</evidence>
<dbReference type="PANTHER" id="PTHR15608">
    <property type="entry name" value="SPLICING FACTOR U2AF-ASSOCIATED PROTEIN 2"/>
    <property type="match status" value="1"/>
</dbReference>
<accession>A0A9N7R6H4</accession>
<evidence type="ECO:0000313" key="10">
    <source>
        <dbReference type="Proteomes" id="UP001153555"/>
    </source>
</evidence>
<keyword evidence="10" id="KW-1185">Reference proteome</keyword>
<dbReference type="InterPro" id="IPR025640">
    <property type="entry name" value="GYF_2"/>
</dbReference>
<dbReference type="SUPFAM" id="SSF54928">
    <property type="entry name" value="RNA-binding domain, RBD"/>
    <property type="match status" value="2"/>
</dbReference>
<feature type="compositionally biased region" description="Basic and acidic residues" evidence="7">
    <location>
        <begin position="177"/>
        <end position="217"/>
    </location>
</feature>
<dbReference type="GO" id="GO:0000398">
    <property type="term" value="P:mRNA splicing, via spliceosome"/>
    <property type="evidence" value="ECO:0007669"/>
    <property type="project" value="InterPro"/>
</dbReference>
<feature type="region of interest" description="Disordered" evidence="7">
    <location>
        <begin position="100"/>
        <end position="134"/>
    </location>
</feature>
<comment type="caution">
    <text evidence="9">The sequence shown here is derived from an EMBL/GenBank/DDBJ whole genome shotgun (WGS) entry which is preliminary data.</text>
</comment>
<evidence type="ECO:0000256" key="3">
    <source>
        <dbReference type="ARBA" id="ARBA00022737"/>
    </source>
</evidence>
<dbReference type="OrthoDB" id="10258585at2759"/>
<evidence type="ECO:0000256" key="1">
    <source>
        <dbReference type="ARBA" id="ARBA00007747"/>
    </source>
</evidence>
<dbReference type="GO" id="GO:0005686">
    <property type="term" value="C:U2 snRNP"/>
    <property type="evidence" value="ECO:0007669"/>
    <property type="project" value="TreeGrafter"/>
</dbReference>
<dbReference type="Gene3D" id="3.30.70.330">
    <property type="match status" value="2"/>
</dbReference>
<dbReference type="AlphaFoldDB" id="A0A9N7R6H4"/>
<dbReference type="InterPro" id="IPR003954">
    <property type="entry name" value="RRM_euk-type"/>
</dbReference>
<evidence type="ECO:0000256" key="6">
    <source>
        <dbReference type="PROSITE-ProRule" id="PRU00176"/>
    </source>
</evidence>
<dbReference type="Pfam" id="PF14237">
    <property type="entry name" value="GYF_2"/>
    <property type="match status" value="1"/>
</dbReference>
<dbReference type="InterPro" id="IPR035445">
    <property type="entry name" value="GYF-like_dom_sf"/>
</dbReference>
<name>A0A9N7R6H4_STRHE</name>
<dbReference type="Gene3D" id="3.30.1490.40">
    <property type="match status" value="1"/>
</dbReference>